<dbReference type="Pfam" id="PF00754">
    <property type="entry name" value="F5_F8_type_C"/>
    <property type="match status" value="2"/>
</dbReference>
<organism evidence="3 4">
    <name type="scientific">Clostridium perfringens</name>
    <dbReference type="NCBI Taxonomy" id="1502"/>
    <lineage>
        <taxon>Bacteria</taxon>
        <taxon>Bacillati</taxon>
        <taxon>Bacillota</taxon>
        <taxon>Clostridia</taxon>
        <taxon>Eubacteriales</taxon>
        <taxon>Clostridiaceae</taxon>
        <taxon>Clostridium</taxon>
    </lineage>
</organism>
<dbReference type="RefSeq" id="WP_146203355.1">
    <property type="nucleotide sequence ID" value="NZ_PJTB01000014.1"/>
</dbReference>
<dbReference type="GO" id="GO:0016798">
    <property type="term" value="F:hydrolase activity, acting on glycosyl bonds"/>
    <property type="evidence" value="ECO:0007669"/>
    <property type="project" value="UniProtKB-KW"/>
</dbReference>
<sequence>MNKKKISAILVASLTINTIVPNLSVLAKTTNINKIIQDSQKTQEINKVEVSKFETYYSKYKESYDKKFKMDNSNIESITSTGGNLRANVGTANIIDGNLDTYWETGKHTSDSFKNELIFTLKEETVLNRIAYRSAWNTVGFAEDFEIWASDTAEGDDFNLIASATTSKATDVIEIKFNPTNFKRVKFVFKNTGTATASEMMFYKEDVAQDKLNSLFTDDTLTKVSEEFNSIQALNELEESVKEHPLYEKFKQSIEDAKVIVENKKIKASKANMRKASYVENEEYNNLYRMSYDNIKSISNNGGHYWKQVIENAIDGDLNSYWETSKGNNDAFNNEVEVTFNEPVKLNRIVYAPRQSDLKGFAEEVE</sequence>
<proteinExistence type="predicted"/>
<accession>A0AB37C0X4</accession>
<evidence type="ECO:0000259" key="2">
    <source>
        <dbReference type="Pfam" id="PF00754"/>
    </source>
</evidence>
<reference evidence="3 4" key="1">
    <citation type="journal article" date="2018" name="BMC Genomics">
        <title>Whole genome analysis reveals the diversity and evolutionary relationships between necrotic enteritis-causing strains of Clostridium perfringens.</title>
        <authorList>
            <person name="Lacey J.A."/>
            <person name="Allnutt T.R."/>
            <person name="Vezina B."/>
            <person name="Van T.T.H."/>
            <person name="Stent T."/>
            <person name="Han X."/>
            <person name="Rood J.I."/>
            <person name="Wade B."/>
            <person name="Keyburn A.L."/>
            <person name="Seeman T."/>
            <person name="Chen H."/>
            <person name="Haring V."/>
            <person name="Johanesen P.A."/>
            <person name="Lyras D."/>
            <person name="Moore R.J."/>
        </authorList>
    </citation>
    <scope>NUCLEOTIDE SEQUENCE [LARGE SCALE GENOMIC DNA]</scope>
    <source>
        <strain evidence="3 4">EUR-NE15</strain>
    </source>
</reference>
<dbReference type="AlphaFoldDB" id="A0AB37C0X4"/>
<feature type="non-terminal residue" evidence="3">
    <location>
        <position position="366"/>
    </location>
</feature>
<keyword evidence="1" id="KW-0326">Glycosidase</keyword>
<dbReference type="SUPFAM" id="SSF49785">
    <property type="entry name" value="Galactose-binding domain-like"/>
    <property type="match status" value="2"/>
</dbReference>
<comment type="caution">
    <text evidence="3">The sequence shown here is derived from an EMBL/GenBank/DDBJ whole genome shotgun (WGS) entry which is preliminary data.</text>
</comment>
<evidence type="ECO:0000256" key="1">
    <source>
        <dbReference type="ARBA" id="ARBA00023295"/>
    </source>
</evidence>
<keyword evidence="1" id="KW-0378">Hydrolase</keyword>
<protein>
    <submittedName>
        <fullName evidence="3">Carbohydrate-binding protein</fullName>
    </submittedName>
</protein>
<dbReference type="Proteomes" id="UP000247117">
    <property type="component" value="Unassembled WGS sequence"/>
</dbReference>
<evidence type="ECO:0000313" key="3">
    <source>
        <dbReference type="EMBL" id="PWX36504.1"/>
    </source>
</evidence>
<feature type="domain" description="F5/8 type C" evidence="2">
    <location>
        <begin position="295"/>
        <end position="364"/>
    </location>
</feature>
<dbReference type="EMBL" id="PJTB01000014">
    <property type="protein sequence ID" value="PWX36504.1"/>
    <property type="molecule type" value="Genomic_DNA"/>
</dbReference>
<dbReference type="Gene3D" id="2.60.120.260">
    <property type="entry name" value="Galactose-binding domain-like"/>
    <property type="match status" value="2"/>
</dbReference>
<dbReference type="InterPro" id="IPR008979">
    <property type="entry name" value="Galactose-bd-like_sf"/>
</dbReference>
<gene>
    <name evidence="3" type="ORF">CYK91_15620</name>
</gene>
<feature type="domain" description="F5/8 type C" evidence="2">
    <location>
        <begin position="85"/>
        <end position="193"/>
    </location>
</feature>
<name>A0AB37C0X4_CLOPF</name>
<evidence type="ECO:0000313" key="4">
    <source>
        <dbReference type="Proteomes" id="UP000247117"/>
    </source>
</evidence>
<dbReference type="InterPro" id="IPR000421">
    <property type="entry name" value="FA58C"/>
</dbReference>